<dbReference type="OrthoDB" id="9778595at2"/>
<evidence type="ECO:0000313" key="15">
    <source>
        <dbReference type="EMBL" id="KIX14885.1"/>
    </source>
</evidence>
<keyword evidence="5 13" id="KW-0285">Flavoprotein</keyword>
<keyword evidence="10" id="KW-0411">Iron-sulfur</keyword>
<dbReference type="Gene3D" id="3.10.520.10">
    <property type="entry name" value="ApbE-like domains"/>
    <property type="match status" value="1"/>
</dbReference>
<feature type="binding site" evidence="14">
    <location>
        <position position="299"/>
    </location>
    <ligand>
        <name>Mg(2+)</name>
        <dbReference type="ChEBI" id="CHEBI:18420"/>
    </ligand>
</feature>
<dbReference type="PIRSF" id="PIRSF006268">
    <property type="entry name" value="ApbE"/>
    <property type="match status" value="1"/>
</dbReference>
<dbReference type="PROSITE" id="PS51318">
    <property type="entry name" value="TAT"/>
    <property type="match status" value="1"/>
</dbReference>
<evidence type="ECO:0000256" key="2">
    <source>
        <dbReference type="ARBA" id="ARBA00011771"/>
    </source>
</evidence>
<dbReference type="GO" id="GO:0051536">
    <property type="term" value="F:iron-sulfur cluster binding"/>
    <property type="evidence" value="ECO:0007669"/>
    <property type="project" value="UniProtKB-KW"/>
</dbReference>
<dbReference type="NCBIfam" id="TIGR01409">
    <property type="entry name" value="TAT_signal_seq"/>
    <property type="match status" value="1"/>
</dbReference>
<dbReference type="InterPro" id="IPR006311">
    <property type="entry name" value="TAT_signal"/>
</dbReference>
<comment type="caution">
    <text evidence="15">The sequence shown here is derived from an EMBL/GenBank/DDBJ whole genome shotgun (WGS) entry which is preliminary data.</text>
</comment>
<evidence type="ECO:0000256" key="12">
    <source>
        <dbReference type="ARBA" id="ARBA00048540"/>
    </source>
</evidence>
<evidence type="ECO:0000256" key="5">
    <source>
        <dbReference type="ARBA" id="ARBA00022630"/>
    </source>
</evidence>
<keyword evidence="7 13" id="KW-0479">Metal-binding</keyword>
<dbReference type="PANTHER" id="PTHR30040">
    <property type="entry name" value="THIAMINE BIOSYNTHESIS LIPOPROTEIN APBE"/>
    <property type="match status" value="1"/>
</dbReference>
<proteinExistence type="inferred from homology"/>
<dbReference type="Pfam" id="PF02424">
    <property type="entry name" value="ApbE"/>
    <property type="match status" value="1"/>
</dbReference>
<evidence type="ECO:0000256" key="13">
    <source>
        <dbReference type="PIRNR" id="PIRNR006268"/>
    </source>
</evidence>
<organism evidence="15 16">
    <name type="scientific">Dethiosulfatarculus sandiegensis</name>
    <dbReference type="NCBI Taxonomy" id="1429043"/>
    <lineage>
        <taxon>Bacteria</taxon>
        <taxon>Pseudomonadati</taxon>
        <taxon>Thermodesulfobacteriota</taxon>
        <taxon>Desulfarculia</taxon>
        <taxon>Desulfarculales</taxon>
        <taxon>Desulfarculaceae</taxon>
        <taxon>Dethiosulfatarculus</taxon>
    </lineage>
</organism>
<dbReference type="PANTHER" id="PTHR30040:SF2">
    <property type="entry name" value="FAD:PROTEIN FMN TRANSFERASE"/>
    <property type="match status" value="1"/>
</dbReference>
<keyword evidence="16" id="KW-1185">Reference proteome</keyword>
<dbReference type="GO" id="GO:0016740">
    <property type="term" value="F:transferase activity"/>
    <property type="evidence" value="ECO:0007669"/>
    <property type="project" value="UniProtKB-UniRule"/>
</dbReference>
<feature type="binding site" evidence="14">
    <location>
        <position position="184"/>
    </location>
    <ligand>
        <name>Mg(2+)</name>
        <dbReference type="ChEBI" id="CHEBI:18420"/>
    </ligand>
</feature>
<dbReference type="Proteomes" id="UP000032233">
    <property type="component" value="Unassembled WGS sequence"/>
</dbReference>
<sequence>MKFKDRFDRRSFLKLAGAASAGATLPLVSPALGLASLNKRFKVAQETKMMMGTLVSVTVVDPSSSLAQKGVARCFEDMQALAAVFDRHQANGLLAQLNKQGNLSEIPPVMNKVLMLSGAVHQLSNGAFDITVAPVLDAYTRAYKKGGLPTTKEINEALASMGSLRRQGKGLSLTAEGAALTLDGVAKGFIADQGIETLNKVGIKHALINAGGDVAVMGERSPGQPWRVAISDPDQPQKAKMVVNMTKGAIATSGNYEVFFDQERLYHHIINPDTGRSPRTDVSTSVKAGSAAVADAFSTACFVLTPKQAMALIKSRPGLEAMILTRHRQKLITPGFKA</sequence>
<keyword evidence="8 13" id="KW-0274">FAD</keyword>
<keyword evidence="6 13" id="KW-0808">Transferase</keyword>
<accession>A0A0D2JZB6</accession>
<evidence type="ECO:0000256" key="9">
    <source>
        <dbReference type="ARBA" id="ARBA00022842"/>
    </source>
</evidence>
<dbReference type="GO" id="GO:0030313">
    <property type="term" value="C:cell envelope"/>
    <property type="evidence" value="ECO:0007669"/>
    <property type="project" value="UniProtKB-SubCell"/>
</dbReference>
<dbReference type="RefSeq" id="WP_052514930.1">
    <property type="nucleotide sequence ID" value="NZ_AZAC01000008.1"/>
</dbReference>
<comment type="similarity">
    <text evidence="13">Belongs to the ApbE family.</text>
</comment>
<comment type="catalytic activity">
    <reaction evidence="12 13">
        <text>L-threonyl-[protein] + FAD = FMN-L-threonyl-[protein] + AMP + H(+)</text>
        <dbReference type="Rhea" id="RHEA:36847"/>
        <dbReference type="Rhea" id="RHEA-COMP:11060"/>
        <dbReference type="Rhea" id="RHEA-COMP:11061"/>
        <dbReference type="ChEBI" id="CHEBI:15378"/>
        <dbReference type="ChEBI" id="CHEBI:30013"/>
        <dbReference type="ChEBI" id="CHEBI:57692"/>
        <dbReference type="ChEBI" id="CHEBI:74257"/>
        <dbReference type="ChEBI" id="CHEBI:456215"/>
        <dbReference type="EC" id="2.7.1.180"/>
    </reaction>
</comment>
<dbReference type="STRING" id="1429043.X474_06985"/>
<gene>
    <name evidence="15" type="ORF">X474_06985</name>
</gene>
<dbReference type="EC" id="2.7.1.180" evidence="3 13"/>
<dbReference type="PATRIC" id="fig|1429043.3.peg.1483"/>
<feature type="binding site" evidence="14">
    <location>
        <position position="295"/>
    </location>
    <ligand>
        <name>Mg(2+)</name>
        <dbReference type="ChEBI" id="CHEBI:18420"/>
    </ligand>
</feature>
<reference evidence="15 16" key="1">
    <citation type="submission" date="2013-11" db="EMBL/GenBank/DDBJ databases">
        <title>Metagenomic analysis of a methanogenic consortium involved in long chain n-alkane degradation.</title>
        <authorList>
            <person name="Davidova I.A."/>
            <person name="Callaghan A.V."/>
            <person name="Wawrik B."/>
            <person name="Pruitt S."/>
            <person name="Marks C."/>
            <person name="Duncan K.E."/>
            <person name="Suflita J.M."/>
        </authorList>
    </citation>
    <scope>NUCLEOTIDE SEQUENCE [LARGE SCALE GENOMIC DNA]</scope>
    <source>
        <strain evidence="15 16">SPR</strain>
    </source>
</reference>
<protein>
    <recommendedName>
        <fullName evidence="4 13">FAD:protein FMN transferase</fullName>
        <ecNumber evidence="3 13">2.7.1.180</ecNumber>
    </recommendedName>
    <alternativeName>
        <fullName evidence="11 13">Flavin transferase</fullName>
    </alternativeName>
</protein>
<evidence type="ECO:0000256" key="11">
    <source>
        <dbReference type="ARBA" id="ARBA00031306"/>
    </source>
</evidence>
<comment type="cofactor">
    <cofactor evidence="14">
        <name>Mg(2+)</name>
        <dbReference type="ChEBI" id="CHEBI:18420"/>
    </cofactor>
    <cofactor evidence="14">
        <name>Mn(2+)</name>
        <dbReference type="ChEBI" id="CHEBI:29035"/>
    </cofactor>
    <text evidence="14">Magnesium. Can also use manganese.</text>
</comment>
<keyword evidence="9 13" id="KW-0460">Magnesium</keyword>
<evidence type="ECO:0000256" key="6">
    <source>
        <dbReference type="ARBA" id="ARBA00022679"/>
    </source>
</evidence>
<keyword evidence="10" id="KW-0408">Iron</keyword>
<evidence type="ECO:0000256" key="8">
    <source>
        <dbReference type="ARBA" id="ARBA00022827"/>
    </source>
</evidence>
<evidence type="ECO:0000256" key="3">
    <source>
        <dbReference type="ARBA" id="ARBA00011955"/>
    </source>
</evidence>
<name>A0A0D2JZB6_9BACT</name>
<evidence type="ECO:0000256" key="10">
    <source>
        <dbReference type="ARBA" id="ARBA00023014"/>
    </source>
</evidence>
<dbReference type="AlphaFoldDB" id="A0A0D2JZB6"/>
<evidence type="ECO:0000256" key="1">
    <source>
        <dbReference type="ARBA" id="ARBA00004196"/>
    </source>
</evidence>
<dbReference type="InterPro" id="IPR024932">
    <property type="entry name" value="ApbE"/>
</dbReference>
<evidence type="ECO:0000256" key="7">
    <source>
        <dbReference type="ARBA" id="ARBA00022723"/>
    </source>
</evidence>
<evidence type="ECO:0000256" key="4">
    <source>
        <dbReference type="ARBA" id="ARBA00016337"/>
    </source>
</evidence>
<comment type="subunit">
    <text evidence="2">Heterodimer of a large and a small subunit.</text>
</comment>
<dbReference type="SUPFAM" id="SSF143631">
    <property type="entry name" value="ApbE-like"/>
    <property type="match status" value="1"/>
</dbReference>
<dbReference type="EMBL" id="AZAC01000008">
    <property type="protein sequence ID" value="KIX14885.1"/>
    <property type="molecule type" value="Genomic_DNA"/>
</dbReference>
<comment type="subcellular location">
    <subcellularLocation>
        <location evidence="1">Cell envelope</location>
    </subcellularLocation>
</comment>
<dbReference type="GO" id="GO:0046872">
    <property type="term" value="F:metal ion binding"/>
    <property type="evidence" value="ECO:0007669"/>
    <property type="project" value="UniProtKB-UniRule"/>
</dbReference>
<evidence type="ECO:0000313" key="16">
    <source>
        <dbReference type="Proteomes" id="UP000032233"/>
    </source>
</evidence>
<dbReference type="InterPro" id="IPR003374">
    <property type="entry name" value="ApbE-like_sf"/>
</dbReference>
<dbReference type="FunCoup" id="A0A0D2JZB6">
    <property type="interactions" value="96"/>
</dbReference>
<dbReference type="InParanoid" id="A0A0D2JZB6"/>
<evidence type="ECO:0000256" key="14">
    <source>
        <dbReference type="PIRSR" id="PIRSR006268-2"/>
    </source>
</evidence>
<dbReference type="InterPro" id="IPR019546">
    <property type="entry name" value="TAT_signal_bac_arc"/>
</dbReference>